<keyword evidence="1" id="KW-0479">Metal-binding</keyword>
<evidence type="ECO:0000256" key="2">
    <source>
        <dbReference type="ARBA" id="ARBA00022833"/>
    </source>
</evidence>
<keyword evidence="2" id="KW-0862">Zinc</keyword>
<feature type="compositionally biased region" description="Basic and acidic residues" evidence="3">
    <location>
        <begin position="304"/>
        <end position="314"/>
    </location>
</feature>
<dbReference type="AlphaFoldDB" id="A0A2J6QAJ4"/>
<feature type="region of interest" description="Disordered" evidence="3">
    <location>
        <begin position="465"/>
        <end position="510"/>
    </location>
</feature>
<organism evidence="4 5">
    <name type="scientific">Hyaloscypha hepaticicola</name>
    <dbReference type="NCBI Taxonomy" id="2082293"/>
    <lineage>
        <taxon>Eukaryota</taxon>
        <taxon>Fungi</taxon>
        <taxon>Dikarya</taxon>
        <taxon>Ascomycota</taxon>
        <taxon>Pezizomycotina</taxon>
        <taxon>Leotiomycetes</taxon>
        <taxon>Helotiales</taxon>
        <taxon>Hyaloscyphaceae</taxon>
        <taxon>Hyaloscypha</taxon>
    </lineage>
</organism>
<reference evidence="4 5" key="1">
    <citation type="submission" date="2016-05" db="EMBL/GenBank/DDBJ databases">
        <title>A degradative enzymes factory behind the ericoid mycorrhizal symbiosis.</title>
        <authorList>
            <consortium name="DOE Joint Genome Institute"/>
            <person name="Martino E."/>
            <person name="Morin E."/>
            <person name="Grelet G."/>
            <person name="Kuo A."/>
            <person name="Kohler A."/>
            <person name="Daghino S."/>
            <person name="Barry K."/>
            <person name="Choi C."/>
            <person name="Cichocki N."/>
            <person name="Clum A."/>
            <person name="Copeland A."/>
            <person name="Hainaut M."/>
            <person name="Haridas S."/>
            <person name="Labutti K."/>
            <person name="Lindquist E."/>
            <person name="Lipzen A."/>
            <person name="Khouja H.-R."/>
            <person name="Murat C."/>
            <person name="Ohm R."/>
            <person name="Olson A."/>
            <person name="Spatafora J."/>
            <person name="Veneault-Fourrey C."/>
            <person name="Henrissat B."/>
            <person name="Grigoriev I."/>
            <person name="Martin F."/>
            <person name="Perotto S."/>
        </authorList>
    </citation>
    <scope>NUCLEOTIDE SEQUENCE [LARGE SCALE GENOMIC DNA]</scope>
    <source>
        <strain evidence="4 5">UAMH 7357</strain>
    </source>
</reference>
<feature type="compositionally biased region" description="Polar residues" evidence="3">
    <location>
        <begin position="745"/>
        <end position="776"/>
    </location>
</feature>
<dbReference type="EMBL" id="KZ613475">
    <property type="protein sequence ID" value="PMD23265.1"/>
    <property type="molecule type" value="Genomic_DNA"/>
</dbReference>
<protein>
    <recommendedName>
        <fullName evidence="6">BIR-domain-containing protein</fullName>
    </recommendedName>
</protein>
<feature type="compositionally biased region" description="Basic and acidic residues" evidence="3">
    <location>
        <begin position="578"/>
        <end position="589"/>
    </location>
</feature>
<dbReference type="InterPro" id="IPR001370">
    <property type="entry name" value="BIR_rpt"/>
</dbReference>
<dbReference type="SMART" id="SM00238">
    <property type="entry name" value="BIR"/>
    <property type="match status" value="2"/>
</dbReference>
<evidence type="ECO:0000256" key="1">
    <source>
        <dbReference type="ARBA" id="ARBA00022723"/>
    </source>
</evidence>
<feature type="region of interest" description="Disordered" evidence="3">
    <location>
        <begin position="726"/>
        <end position="777"/>
    </location>
</feature>
<feature type="compositionally biased region" description="Polar residues" evidence="3">
    <location>
        <begin position="530"/>
        <end position="547"/>
    </location>
</feature>
<dbReference type="CDD" id="cd00022">
    <property type="entry name" value="BIR"/>
    <property type="match status" value="2"/>
</dbReference>
<feature type="compositionally biased region" description="Basic residues" evidence="3">
    <location>
        <begin position="613"/>
        <end position="622"/>
    </location>
</feature>
<accession>A0A2J6QAJ4</accession>
<dbReference type="OrthoDB" id="2196114at2759"/>
<feature type="compositionally biased region" description="Polar residues" evidence="3">
    <location>
        <begin position="255"/>
        <end position="266"/>
    </location>
</feature>
<evidence type="ECO:0008006" key="6">
    <source>
        <dbReference type="Google" id="ProtNLM"/>
    </source>
</evidence>
<feature type="compositionally biased region" description="Basic residues" evidence="3">
    <location>
        <begin position="269"/>
        <end position="286"/>
    </location>
</feature>
<dbReference type="STRING" id="1745343.A0A2J6QAJ4"/>
<dbReference type="Proteomes" id="UP000235672">
    <property type="component" value="Unassembled WGS sequence"/>
</dbReference>
<dbReference type="PROSITE" id="PS50143">
    <property type="entry name" value="BIR_REPEAT_2"/>
    <property type="match status" value="2"/>
</dbReference>
<evidence type="ECO:0000313" key="5">
    <source>
        <dbReference type="Proteomes" id="UP000235672"/>
    </source>
</evidence>
<feature type="region of interest" description="Disordered" evidence="3">
    <location>
        <begin position="209"/>
        <end position="327"/>
    </location>
</feature>
<evidence type="ECO:0000313" key="4">
    <source>
        <dbReference type="EMBL" id="PMD23265.1"/>
    </source>
</evidence>
<feature type="compositionally biased region" description="Low complexity" evidence="3">
    <location>
        <begin position="671"/>
        <end position="684"/>
    </location>
</feature>
<name>A0A2J6QAJ4_9HELO</name>
<dbReference type="Gene3D" id="1.10.1170.10">
    <property type="entry name" value="Inhibitor Of Apoptosis Protein (2mihbC-IAP-1), Chain A"/>
    <property type="match status" value="2"/>
</dbReference>
<evidence type="ECO:0000256" key="3">
    <source>
        <dbReference type="SAM" id="MobiDB-lite"/>
    </source>
</evidence>
<keyword evidence="5" id="KW-1185">Reference proteome</keyword>
<feature type="compositionally biased region" description="Basic residues" evidence="3">
    <location>
        <begin position="477"/>
        <end position="495"/>
    </location>
</feature>
<feature type="compositionally biased region" description="Low complexity" evidence="3">
    <location>
        <begin position="501"/>
        <end position="510"/>
    </location>
</feature>
<dbReference type="GO" id="GO:0046872">
    <property type="term" value="F:metal ion binding"/>
    <property type="evidence" value="ECO:0007669"/>
    <property type="project" value="UniProtKB-KW"/>
</dbReference>
<dbReference type="Pfam" id="PF00653">
    <property type="entry name" value="BIR"/>
    <property type="match status" value="2"/>
</dbReference>
<dbReference type="PANTHER" id="PTHR46771">
    <property type="entry name" value="DETERIN"/>
    <property type="match status" value="1"/>
</dbReference>
<sequence>MAISEAADEFFTFESRVTSFQTVQQLSKRRASNASSKAPKSIKWPHKFFSPEELAKAGFFYYPTQGNPDNVACFLCHKALDGWEEDDDPLVEHLKHSPDCGWAIVATIEKQDGDLSEEYPASARMIEARKATFADKWPHENKKGWKCKVKQMVDSGWKYTPTMEFDDMATCTYCSLALDGWEPSDKPMEEHFNRSPECPFFTLINNHKQSPAVKRTKSKKDRTSKASRLSTQSTFTVVSEAPSVTDAPAEEEDSILTTATNATATQGKRMGKAKKAPAAKARKTRAKKGEPVEVVAPEPEDADFEVKVDPEPKPTRGKKRKSADDDGNMQATAIEMGLPAPKRRATRTRGSMAEDASILESTNSVQLEISKPAGRKGRTSIRSTRKASVASLASLRAPVMDDEEIDKALEADLERRLTDDEMEITTTAAVKKPSRSSRAMEADHTMFGVGGVNVDDAAIEAELDAMDVDSKPLPKAKGSKGKQPRKPSAKQKAAAKKAAEAEAQAQQLAEEVEASQQMAAELEYSISMQQSSPVIQQKKQRALSKQPTKPRPGRATRGSVMSVNDNVSVAEDYQESNGDQKDDSGHETDASVASHSTAVTGGPTRRGSTLKKAGGKKGKKAVSRNIEEIVHQSRAPIPSIEVPEAVPSFKGKKGIHFEEISMTEEIFYTPAEEAPRPAAARPAPKASKTKAGKTRGRPPKATPDVSTIEDSTMVDAPPAQTKAVQAKMMPAPVARSPTPAPKEATPTQSPQSSDAENHPPSSKLSAVTKKTATPRSTAKRILLAPTTPCLSPSKRNVINELQSLNPWTAVNLEAIFLISPGRENAIGSVAELFGGAADKIKNGDLTSPEKRMTVEEWIHHNAQMAEEKLKNECERMVGKFETEGTRAMRALEGVECIE</sequence>
<dbReference type="SUPFAM" id="SSF57924">
    <property type="entry name" value="Inhibitor of apoptosis (IAP) repeat"/>
    <property type="match status" value="2"/>
</dbReference>
<feature type="region of interest" description="Disordered" evidence="3">
    <location>
        <begin position="530"/>
        <end position="623"/>
    </location>
</feature>
<dbReference type="InterPro" id="IPR051190">
    <property type="entry name" value="Baculoviral_IAP"/>
</dbReference>
<gene>
    <name evidence="4" type="ORF">NA56DRAFT_747123</name>
</gene>
<proteinExistence type="predicted"/>
<dbReference type="PANTHER" id="PTHR46771:SF5">
    <property type="entry name" value="DETERIN"/>
    <property type="match status" value="1"/>
</dbReference>
<feature type="region of interest" description="Disordered" evidence="3">
    <location>
        <begin position="671"/>
        <end position="712"/>
    </location>
</feature>
<feature type="compositionally biased region" description="Basic residues" evidence="3">
    <location>
        <begin position="687"/>
        <end position="698"/>
    </location>
</feature>